<keyword evidence="4" id="KW-1185">Reference proteome</keyword>
<dbReference type="InterPro" id="IPR036236">
    <property type="entry name" value="Znf_C2H2_sf"/>
</dbReference>
<dbReference type="PROSITE" id="PS50157">
    <property type="entry name" value="ZINC_FINGER_C2H2_2"/>
    <property type="match status" value="1"/>
</dbReference>
<accession>A0A0C3HIU8</accession>
<gene>
    <name evidence="3" type="ORF">OIDMADRAFT_18898</name>
</gene>
<dbReference type="EMBL" id="KN832875">
    <property type="protein sequence ID" value="KIN02272.1"/>
    <property type="molecule type" value="Genomic_DNA"/>
</dbReference>
<dbReference type="SUPFAM" id="SSF57667">
    <property type="entry name" value="beta-beta-alpha zinc fingers"/>
    <property type="match status" value="1"/>
</dbReference>
<dbReference type="InParanoid" id="A0A0C3HIU8"/>
<dbReference type="InterPro" id="IPR013087">
    <property type="entry name" value="Znf_C2H2_type"/>
</dbReference>
<dbReference type="GO" id="GO:0008270">
    <property type="term" value="F:zinc ion binding"/>
    <property type="evidence" value="ECO:0007669"/>
    <property type="project" value="UniProtKB-KW"/>
</dbReference>
<dbReference type="STRING" id="913774.A0A0C3HIU8"/>
<keyword evidence="1" id="KW-0863">Zinc-finger</keyword>
<evidence type="ECO:0000256" key="1">
    <source>
        <dbReference type="PROSITE-ProRule" id="PRU00042"/>
    </source>
</evidence>
<dbReference type="SMART" id="SM00355">
    <property type="entry name" value="ZnF_C2H2"/>
    <property type="match status" value="1"/>
</dbReference>
<dbReference type="PROSITE" id="PS00028">
    <property type="entry name" value="ZINC_FINGER_C2H2_1"/>
    <property type="match status" value="1"/>
</dbReference>
<dbReference type="AlphaFoldDB" id="A0A0C3HIU8"/>
<dbReference type="OrthoDB" id="3544009at2759"/>
<keyword evidence="1" id="KW-0862">Zinc</keyword>
<protein>
    <recommendedName>
        <fullName evidence="2">C2H2-type domain-containing protein</fullName>
    </recommendedName>
</protein>
<sequence>MYFCVYSQSHFQISRKPVPISLPDSEQSPPTFCPEIKYSPRSQSSVHDSYQSTHSSAAAADGCAYCGKFFVDKSNLKRHELVCKRNPIKLSKRYVCNFPGCGKRYTRSDALRVHQRGKRHKGEIEIYC</sequence>
<organism evidence="3 4">
    <name type="scientific">Oidiodendron maius (strain Zn)</name>
    <dbReference type="NCBI Taxonomy" id="913774"/>
    <lineage>
        <taxon>Eukaryota</taxon>
        <taxon>Fungi</taxon>
        <taxon>Dikarya</taxon>
        <taxon>Ascomycota</taxon>
        <taxon>Pezizomycotina</taxon>
        <taxon>Leotiomycetes</taxon>
        <taxon>Leotiomycetes incertae sedis</taxon>
        <taxon>Myxotrichaceae</taxon>
        <taxon>Oidiodendron</taxon>
    </lineage>
</organism>
<evidence type="ECO:0000313" key="3">
    <source>
        <dbReference type="EMBL" id="KIN02272.1"/>
    </source>
</evidence>
<proteinExistence type="predicted"/>
<dbReference type="HOGENOM" id="CLU_1960226_0_0_1"/>
<dbReference type="Proteomes" id="UP000054321">
    <property type="component" value="Unassembled WGS sequence"/>
</dbReference>
<feature type="domain" description="C2H2-type" evidence="2">
    <location>
        <begin position="94"/>
        <end position="125"/>
    </location>
</feature>
<dbReference type="Gene3D" id="3.30.160.60">
    <property type="entry name" value="Classic Zinc Finger"/>
    <property type="match status" value="1"/>
</dbReference>
<evidence type="ECO:0000313" key="4">
    <source>
        <dbReference type="Proteomes" id="UP000054321"/>
    </source>
</evidence>
<evidence type="ECO:0000259" key="2">
    <source>
        <dbReference type="PROSITE" id="PS50157"/>
    </source>
</evidence>
<reference evidence="3 4" key="1">
    <citation type="submission" date="2014-04" db="EMBL/GenBank/DDBJ databases">
        <authorList>
            <consortium name="DOE Joint Genome Institute"/>
            <person name="Kuo A."/>
            <person name="Martino E."/>
            <person name="Perotto S."/>
            <person name="Kohler A."/>
            <person name="Nagy L.G."/>
            <person name="Floudas D."/>
            <person name="Copeland A."/>
            <person name="Barry K.W."/>
            <person name="Cichocki N."/>
            <person name="Veneault-Fourrey C."/>
            <person name="LaButti K."/>
            <person name="Lindquist E.A."/>
            <person name="Lipzen A."/>
            <person name="Lundell T."/>
            <person name="Morin E."/>
            <person name="Murat C."/>
            <person name="Sun H."/>
            <person name="Tunlid A."/>
            <person name="Henrissat B."/>
            <person name="Grigoriev I.V."/>
            <person name="Hibbett D.S."/>
            <person name="Martin F."/>
            <person name="Nordberg H.P."/>
            <person name="Cantor M.N."/>
            <person name="Hua S.X."/>
        </authorList>
    </citation>
    <scope>NUCLEOTIDE SEQUENCE [LARGE SCALE GENOMIC DNA]</scope>
    <source>
        <strain evidence="3 4">Zn</strain>
    </source>
</reference>
<dbReference type="Pfam" id="PF00096">
    <property type="entry name" value="zf-C2H2"/>
    <property type="match status" value="2"/>
</dbReference>
<keyword evidence="1" id="KW-0479">Metal-binding</keyword>
<reference evidence="4" key="2">
    <citation type="submission" date="2015-01" db="EMBL/GenBank/DDBJ databases">
        <title>Evolutionary Origins and Diversification of the Mycorrhizal Mutualists.</title>
        <authorList>
            <consortium name="DOE Joint Genome Institute"/>
            <consortium name="Mycorrhizal Genomics Consortium"/>
            <person name="Kohler A."/>
            <person name="Kuo A."/>
            <person name="Nagy L.G."/>
            <person name="Floudas D."/>
            <person name="Copeland A."/>
            <person name="Barry K.W."/>
            <person name="Cichocki N."/>
            <person name="Veneault-Fourrey C."/>
            <person name="LaButti K."/>
            <person name="Lindquist E.A."/>
            <person name="Lipzen A."/>
            <person name="Lundell T."/>
            <person name="Morin E."/>
            <person name="Murat C."/>
            <person name="Riley R."/>
            <person name="Ohm R."/>
            <person name="Sun H."/>
            <person name="Tunlid A."/>
            <person name="Henrissat B."/>
            <person name="Grigoriev I.V."/>
            <person name="Hibbett D.S."/>
            <person name="Martin F."/>
        </authorList>
    </citation>
    <scope>NUCLEOTIDE SEQUENCE [LARGE SCALE GENOMIC DNA]</scope>
    <source>
        <strain evidence="4">Zn</strain>
    </source>
</reference>
<name>A0A0C3HIU8_OIDMZ</name>